<feature type="region of interest" description="Disordered" evidence="1">
    <location>
        <begin position="1"/>
        <end position="27"/>
    </location>
</feature>
<proteinExistence type="predicted"/>
<protein>
    <submittedName>
        <fullName evidence="2">Uncharacterized protein</fullName>
    </submittedName>
</protein>
<dbReference type="AlphaFoldDB" id="A0A5B7EAZ2"/>
<dbReference type="Proteomes" id="UP000324222">
    <property type="component" value="Unassembled WGS sequence"/>
</dbReference>
<organism evidence="2 3">
    <name type="scientific">Portunus trituberculatus</name>
    <name type="common">Swimming crab</name>
    <name type="synonym">Neptunus trituberculatus</name>
    <dbReference type="NCBI Taxonomy" id="210409"/>
    <lineage>
        <taxon>Eukaryota</taxon>
        <taxon>Metazoa</taxon>
        <taxon>Ecdysozoa</taxon>
        <taxon>Arthropoda</taxon>
        <taxon>Crustacea</taxon>
        <taxon>Multicrustacea</taxon>
        <taxon>Malacostraca</taxon>
        <taxon>Eumalacostraca</taxon>
        <taxon>Eucarida</taxon>
        <taxon>Decapoda</taxon>
        <taxon>Pleocyemata</taxon>
        <taxon>Brachyura</taxon>
        <taxon>Eubrachyura</taxon>
        <taxon>Portunoidea</taxon>
        <taxon>Portunidae</taxon>
        <taxon>Portuninae</taxon>
        <taxon>Portunus</taxon>
    </lineage>
</organism>
<evidence type="ECO:0000313" key="2">
    <source>
        <dbReference type="EMBL" id="MPC30808.1"/>
    </source>
</evidence>
<comment type="caution">
    <text evidence="2">The sequence shown here is derived from an EMBL/GenBank/DDBJ whole genome shotgun (WGS) entry which is preliminary data.</text>
</comment>
<accession>A0A5B7EAZ2</accession>
<reference evidence="2 3" key="1">
    <citation type="submission" date="2019-05" db="EMBL/GenBank/DDBJ databases">
        <title>Another draft genome of Portunus trituberculatus and its Hox gene families provides insights of decapod evolution.</title>
        <authorList>
            <person name="Jeong J.-H."/>
            <person name="Song I."/>
            <person name="Kim S."/>
            <person name="Choi T."/>
            <person name="Kim D."/>
            <person name="Ryu S."/>
            <person name="Kim W."/>
        </authorList>
    </citation>
    <scope>NUCLEOTIDE SEQUENCE [LARGE SCALE GENOMIC DNA]</scope>
    <source>
        <tissue evidence="2">Muscle</tissue>
    </source>
</reference>
<sequence>MPIKGENNYSPWEKFHTNPADSEDEEIFSNCSSDTSCEAVAVQSGQRLSVRWRKDYAHMDKEEEEVNKALIQMNWCHLQQDHTEEPPQMRIPLYVSVLLEVMEGDHTKDH</sequence>
<dbReference type="EMBL" id="VSRR010002321">
    <property type="protein sequence ID" value="MPC30808.1"/>
    <property type="molecule type" value="Genomic_DNA"/>
</dbReference>
<evidence type="ECO:0000313" key="3">
    <source>
        <dbReference type="Proteomes" id="UP000324222"/>
    </source>
</evidence>
<name>A0A5B7EAZ2_PORTR</name>
<gene>
    <name evidence="2" type="ORF">E2C01_024076</name>
</gene>
<evidence type="ECO:0000256" key="1">
    <source>
        <dbReference type="SAM" id="MobiDB-lite"/>
    </source>
</evidence>
<keyword evidence="3" id="KW-1185">Reference proteome</keyword>